<dbReference type="Gene3D" id="3.40.50.720">
    <property type="entry name" value="NAD(P)-binding Rossmann-like Domain"/>
    <property type="match status" value="1"/>
</dbReference>
<protein>
    <recommendedName>
        <fullName evidence="3">Glutamate dehydrogenase</fullName>
    </recommendedName>
</protein>
<evidence type="ECO:0000259" key="5">
    <source>
        <dbReference type="SMART" id="SM00839"/>
    </source>
</evidence>
<dbReference type="InterPro" id="IPR006095">
    <property type="entry name" value="Glu/Leu/Phe/Val/Trp_DH"/>
</dbReference>
<dbReference type="InterPro" id="IPR033922">
    <property type="entry name" value="NAD_bind_Glu_DH"/>
</dbReference>
<evidence type="ECO:0000256" key="2">
    <source>
        <dbReference type="ARBA" id="ARBA00023002"/>
    </source>
</evidence>
<dbReference type="InterPro" id="IPR033524">
    <property type="entry name" value="Glu/Leu/Phe/Val_DH_AS"/>
</dbReference>
<dbReference type="PROSITE" id="PS00074">
    <property type="entry name" value="GLFV_DEHYDROGENASE"/>
    <property type="match status" value="1"/>
</dbReference>
<dbReference type="InterPro" id="IPR046346">
    <property type="entry name" value="Aminoacid_DH-like_N_sf"/>
</dbReference>
<feature type="domain" description="Glutamate/phenylalanine/leucine/valine/L-tryptophan dehydrogenase C-terminal" evidence="5">
    <location>
        <begin position="194"/>
        <end position="424"/>
    </location>
</feature>
<gene>
    <name evidence="6" type="ORF">MTP13_01855</name>
</gene>
<reference evidence="6 7" key="1">
    <citation type="submission" date="2022-03" db="EMBL/GenBank/DDBJ databases">
        <title>Agromyces sp. isolated from the gut of P. brevitarsis seulensis larvae.</title>
        <authorList>
            <person name="Won M."/>
            <person name="Kwon S.-W."/>
        </authorList>
    </citation>
    <scope>NUCLEOTIDE SEQUENCE [LARGE SCALE GENOMIC DNA]</scope>
    <source>
        <strain evidence="6 7">KACC 16215</strain>
    </source>
</reference>
<dbReference type="Proteomes" id="UP000831304">
    <property type="component" value="Chromosome"/>
</dbReference>
<dbReference type="Gene3D" id="3.40.50.10860">
    <property type="entry name" value="Leucine Dehydrogenase, chain A, domain 1"/>
    <property type="match status" value="1"/>
</dbReference>
<dbReference type="RefSeq" id="WP_243569368.1">
    <property type="nucleotide sequence ID" value="NZ_BAAARD010000005.1"/>
</dbReference>
<organism evidence="6 7">
    <name type="scientific">Agromyces soli</name>
    <dbReference type="NCBI Taxonomy" id="659012"/>
    <lineage>
        <taxon>Bacteria</taxon>
        <taxon>Bacillati</taxon>
        <taxon>Actinomycetota</taxon>
        <taxon>Actinomycetes</taxon>
        <taxon>Micrococcales</taxon>
        <taxon>Microbacteriaceae</taxon>
        <taxon>Agromyces</taxon>
    </lineage>
</organism>
<dbReference type="PANTHER" id="PTHR11606">
    <property type="entry name" value="GLUTAMATE DEHYDROGENASE"/>
    <property type="match status" value="1"/>
</dbReference>
<dbReference type="InterPro" id="IPR036291">
    <property type="entry name" value="NAD(P)-bd_dom_sf"/>
</dbReference>
<proteinExistence type="inferred from homology"/>
<dbReference type="InterPro" id="IPR006097">
    <property type="entry name" value="Glu/Leu/Phe/Val/Trp_DH_dimer"/>
</dbReference>
<dbReference type="SUPFAM" id="SSF53223">
    <property type="entry name" value="Aminoacid dehydrogenase-like, N-terminal domain"/>
    <property type="match status" value="1"/>
</dbReference>
<evidence type="ECO:0000256" key="4">
    <source>
        <dbReference type="RuleBase" id="RU004417"/>
    </source>
</evidence>
<dbReference type="PRINTS" id="PR00082">
    <property type="entry name" value="GLFDHDRGNASE"/>
</dbReference>
<dbReference type="SUPFAM" id="SSF51735">
    <property type="entry name" value="NAD(P)-binding Rossmann-fold domains"/>
    <property type="match status" value="1"/>
</dbReference>
<sequence>MSTVIDGAATLAAPVATPLEDARAQLAEAIALLGYSDGTRQMLATPRRELTVAVPLRTDAGETRLFTGYRVQHNFSRGPAKGGLRYAPNVNLDEVRALAMWMTWKCALLDVPYGGAKGGIAIDPREHSQAELERVTRRYTSEILPIIGPERDIPAPDIGTDERTMAWIMDTYSVNSGYTVPGIVTGKPIALGGSQGRASATSRGVTHIALAALRHAGITQSQATAAVQGFGKVGADAARFLAEAGVTVQAVSDQYGAVFNAAGLDIEALGDHVQRTGAVVGFGGGEALDGAALLELDVDLLVPAAVEGVLHEGNAGRVGAKVIVEGANGPTTPDADRILRERGILVVPDILANAGGVIVSYFEWVQANQAYWWRADEVESRLEERMLSAWEHVLGYARSRDLSLRTAATALAVERVAEAHKLRGLYP</sequence>
<dbReference type="InterPro" id="IPR014362">
    <property type="entry name" value="Glu_DH"/>
</dbReference>
<accession>A0ABY4B0K7</accession>
<dbReference type="PANTHER" id="PTHR11606:SF13">
    <property type="entry name" value="GLUTAMATE DEHYDROGENASE 1, MITOCHONDRIAL"/>
    <property type="match status" value="1"/>
</dbReference>
<name>A0ABY4B0K7_9MICO</name>
<dbReference type="Pfam" id="PF00208">
    <property type="entry name" value="ELFV_dehydrog"/>
    <property type="match status" value="1"/>
</dbReference>
<dbReference type="SMART" id="SM00839">
    <property type="entry name" value="ELFV_dehydrog"/>
    <property type="match status" value="1"/>
</dbReference>
<keyword evidence="7" id="KW-1185">Reference proteome</keyword>
<keyword evidence="2 3" id="KW-0560">Oxidoreductase</keyword>
<dbReference type="CDD" id="cd01076">
    <property type="entry name" value="NAD_bind_1_Glu_DH"/>
    <property type="match status" value="1"/>
</dbReference>
<dbReference type="EMBL" id="CP094533">
    <property type="protein sequence ID" value="UOE26550.1"/>
    <property type="molecule type" value="Genomic_DNA"/>
</dbReference>
<evidence type="ECO:0000256" key="3">
    <source>
        <dbReference type="PIRNR" id="PIRNR000185"/>
    </source>
</evidence>
<evidence type="ECO:0000256" key="1">
    <source>
        <dbReference type="ARBA" id="ARBA00006382"/>
    </source>
</evidence>
<dbReference type="InterPro" id="IPR006096">
    <property type="entry name" value="Glu/Leu/Phe/Val/Trp_DH_C"/>
</dbReference>
<evidence type="ECO:0000313" key="6">
    <source>
        <dbReference type="EMBL" id="UOE26550.1"/>
    </source>
</evidence>
<evidence type="ECO:0000313" key="7">
    <source>
        <dbReference type="Proteomes" id="UP000831304"/>
    </source>
</evidence>
<dbReference type="PIRSF" id="PIRSF000185">
    <property type="entry name" value="Glu_DH"/>
    <property type="match status" value="1"/>
</dbReference>
<comment type="similarity">
    <text evidence="1 3 4">Belongs to the Glu/Leu/Phe/Val dehydrogenases family.</text>
</comment>
<dbReference type="Pfam" id="PF02812">
    <property type="entry name" value="ELFV_dehydrog_N"/>
    <property type="match status" value="1"/>
</dbReference>